<feature type="non-terminal residue" evidence="2">
    <location>
        <position position="131"/>
    </location>
</feature>
<sequence>FACPASKEKLKFEEIEVVLGSMAKLPCDLVPPEDDDSVALVIWYKDDEKTPIYSMDVRDRDVHKGIHWADGDLEGRAQFSSDLYQAALTLVNSRGSDTGLYKCRVDFKHSPTRNSFVNVTVIVPPEDIHME</sequence>
<evidence type="ECO:0000313" key="2">
    <source>
        <dbReference type="EMBL" id="JAT10661.1"/>
    </source>
</evidence>
<feature type="domain" description="Ig-like" evidence="1">
    <location>
        <begin position="4"/>
        <end position="120"/>
    </location>
</feature>
<dbReference type="InterPro" id="IPR007110">
    <property type="entry name" value="Ig-like_dom"/>
</dbReference>
<protein>
    <recommendedName>
        <fullName evidence="1">Ig-like domain-containing protein</fullName>
    </recommendedName>
</protein>
<dbReference type="Pfam" id="PF07686">
    <property type="entry name" value="V-set"/>
    <property type="match status" value="1"/>
</dbReference>
<dbReference type="PANTHER" id="PTHR23278:SF30">
    <property type="entry name" value="SIDESTEP VIII, ISOFORM B"/>
    <property type="match status" value="1"/>
</dbReference>
<gene>
    <name evidence="2" type="ORF">g.54822</name>
</gene>
<dbReference type="InterPro" id="IPR013783">
    <property type="entry name" value="Ig-like_fold"/>
</dbReference>
<feature type="non-terminal residue" evidence="2">
    <location>
        <position position="1"/>
    </location>
</feature>
<dbReference type="SUPFAM" id="SSF48726">
    <property type="entry name" value="Immunoglobulin"/>
    <property type="match status" value="1"/>
</dbReference>
<dbReference type="PANTHER" id="PTHR23278">
    <property type="entry name" value="SIDESTEP PROTEIN"/>
    <property type="match status" value="1"/>
</dbReference>
<dbReference type="InterPro" id="IPR013106">
    <property type="entry name" value="Ig_V-set"/>
</dbReference>
<organism evidence="2">
    <name type="scientific">Graphocephala atropunctata</name>
    <dbReference type="NCBI Taxonomy" id="36148"/>
    <lineage>
        <taxon>Eukaryota</taxon>
        <taxon>Metazoa</taxon>
        <taxon>Ecdysozoa</taxon>
        <taxon>Arthropoda</taxon>
        <taxon>Hexapoda</taxon>
        <taxon>Insecta</taxon>
        <taxon>Pterygota</taxon>
        <taxon>Neoptera</taxon>
        <taxon>Paraneoptera</taxon>
        <taxon>Hemiptera</taxon>
        <taxon>Auchenorrhyncha</taxon>
        <taxon>Membracoidea</taxon>
        <taxon>Cicadellidae</taxon>
        <taxon>Cicadellinae</taxon>
        <taxon>Cicadellini</taxon>
        <taxon>Graphocephala</taxon>
    </lineage>
</organism>
<dbReference type="AlphaFoldDB" id="A0A1B6KGU4"/>
<dbReference type="EMBL" id="GEBQ01029316">
    <property type="protein sequence ID" value="JAT10661.1"/>
    <property type="molecule type" value="Transcribed_RNA"/>
</dbReference>
<name>A0A1B6KGU4_9HEMI</name>
<accession>A0A1B6KGU4</accession>
<proteinExistence type="predicted"/>
<dbReference type="SMART" id="SM00409">
    <property type="entry name" value="IG"/>
    <property type="match status" value="1"/>
</dbReference>
<reference evidence="2" key="1">
    <citation type="submission" date="2015-11" db="EMBL/GenBank/DDBJ databases">
        <title>De novo transcriptome assembly of four potential Pierce s Disease insect vectors from Arizona vineyards.</title>
        <authorList>
            <person name="Tassone E.E."/>
        </authorList>
    </citation>
    <scope>NUCLEOTIDE SEQUENCE</scope>
</reference>
<dbReference type="InterPro" id="IPR036179">
    <property type="entry name" value="Ig-like_dom_sf"/>
</dbReference>
<dbReference type="InterPro" id="IPR003599">
    <property type="entry name" value="Ig_sub"/>
</dbReference>
<dbReference type="PROSITE" id="PS50835">
    <property type="entry name" value="IG_LIKE"/>
    <property type="match status" value="1"/>
</dbReference>
<evidence type="ECO:0000259" key="1">
    <source>
        <dbReference type="PROSITE" id="PS50835"/>
    </source>
</evidence>
<dbReference type="Gene3D" id="2.60.40.10">
    <property type="entry name" value="Immunoglobulins"/>
    <property type="match status" value="1"/>
</dbReference>